<dbReference type="InterPro" id="IPR036412">
    <property type="entry name" value="HAD-like_sf"/>
</dbReference>
<dbReference type="Gene3D" id="3.40.50.1000">
    <property type="entry name" value="HAD superfamily/HAD-like"/>
    <property type="match status" value="1"/>
</dbReference>
<dbReference type="InterPro" id="IPR023214">
    <property type="entry name" value="HAD_sf"/>
</dbReference>
<name>A0A7L9UA08_9BURK</name>
<dbReference type="EMBL" id="CP062941">
    <property type="protein sequence ID" value="QOL51874.1"/>
    <property type="molecule type" value="Genomic_DNA"/>
</dbReference>
<keyword evidence="2" id="KW-1185">Reference proteome</keyword>
<reference evidence="1 2" key="1">
    <citation type="submission" date="2020-10" db="EMBL/GenBank/DDBJ databases">
        <title>Genome sequencing of Massilia sp. LPB0304.</title>
        <authorList>
            <person name="Kim J."/>
        </authorList>
    </citation>
    <scope>NUCLEOTIDE SEQUENCE [LARGE SCALE GENOMIC DNA]</scope>
    <source>
        <strain evidence="1 2">LPB0304</strain>
    </source>
</reference>
<protein>
    <recommendedName>
        <fullName evidence="3">Sucrose phosphatase-like domain-containing protein</fullName>
    </recommendedName>
</protein>
<accession>A0A7L9UA08</accession>
<sequence length="250" mass="27754">MKKFLFADLDDTLFQTLEKCAVRDALEPAAYYSNGSICSYTTPAQRAFFSFVSEGMTVIPTTARSLDAFSRVHLGFSSYAVLNFGGIILQPDGGIERDWQGRMHGLMLAALPGLQELSAHIDDWCARTGYGGRARLVEDAGTPFFIVVKDPDKVALNLERVEREVVLPWIAGEGKAYCVHRNGNNLAVLPRTLDKADAVAWITERLRREHGEIVTFGMGDSRSDARFMADCDYAIIPRRTQLAKLTVETL</sequence>
<evidence type="ECO:0008006" key="3">
    <source>
        <dbReference type="Google" id="ProtNLM"/>
    </source>
</evidence>
<dbReference type="Proteomes" id="UP000593875">
    <property type="component" value="Chromosome"/>
</dbReference>
<dbReference type="PIRSF" id="PIRSF030802">
    <property type="entry name" value="UCP030802"/>
    <property type="match status" value="1"/>
</dbReference>
<dbReference type="KEGG" id="mlir:LPB04_03955"/>
<gene>
    <name evidence="1" type="ORF">LPB04_03955</name>
</gene>
<organism evidence="1 2">
    <name type="scientific">Massilia litorea</name>
    <dbReference type="NCBI Taxonomy" id="2769491"/>
    <lineage>
        <taxon>Bacteria</taxon>
        <taxon>Pseudomonadati</taxon>
        <taxon>Pseudomonadota</taxon>
        <taxon>Betaproteobacteria</taxon>
        <taxon>Burkholderiales</taxon>
        <taxon>Oxalobacteraceae</taxon>
        <taxon>Telluria group</taxon>
        <taxon>Massilia</taxon>
    </lineage>
</organism>
<proteinExistence type="predicted"/>
<evidence type="ECO:0000313" key="1">
    <source>
        <dbReference type="EMBL" id="QOL51874.1"/>
    </source>
</evidence>
<dbReference type="InterPro" id="IPR024197">
    <property type="entry name" value="TPP-like"/>
</dbReference>
<dbReference type="SUPFAM" id="SSF56784">
    <property type="entry name" value="HAD-like"/>
    <property type="match status" value="1"/>
</dbReference>
<dbReference type="AlphaFoldDB" id="A0A7L9UA08"/>
<evidence type="ECO:0000313" key="2">
    <source>
        <dbReference type="Proteomes" id="UP000593875"/>
    </source>
</evidence>